<evidence type="ECO:0000313" key="6">
    <source>
        <dbReference type="EMBL" id="QAV18368.1"/>
    </source>
</evidence>
<dbReference type="InterPro" id="IPR011050">
    <property type="entry name" value="Pectin_lyase_fold/virulence"/>
</dbReference>
<dbReference type="Pfam" id="PF12708">
    <property type="entry name" value="Pect-lyase_RHGA_epim"/>
    <property type="match status" value="1"/>
</dbReference>
<dbReference type="SUPFAM" id="SSF51126">
    <property type="entry name" value="Pectin lyase-like"/>
    <property type="match status" value="1"/>
</dbReference>
<evidence type="ECO:0000256" key="1">
    <source>
        <dbReference type="SAM" id="MobiDB-lite"/>
    </source>
</evidence>
<evidence type="ECO:0000313" key="5">
    <source>
        <dbReference type="EMBL" id="MCY9594382.1"/>
    </source>
</evidence>
<sequence length="427" mass="44064">MNSSRPLSRRKLLAALGAAGAVMAAGSLPSAVKARGAETLIHNVKEYGALGQGSYGDTDSAGIQSAVHAAAQTGGIVYIPAGRYILTKPVQLKSGIRIMGAGISLTTLTATAGCAFTSLPPASDIEIASLSFHGGSAPGPVASPVEDSIISLLQASHVSITDCRFFTLSSPVLLRNCHSCRVDHCDFELILGNIPGKPHYGTGIYCSGGEGHTFFRNTFKSVTNTAVYLDGGCSRSVIQSNDVTYIDQYAFLVQSDQAAEPAARIDIIYNRITNLDAAKSGITAILLKRNVSGCTVSHNEITGLDGDGIRLEGDQESGKLQPADHTLHGNVLKGIKGNGVVISNAVRASVHGGTFRNLGASGIHIESRGETGSRETAASGNLFSGCKTAGIRISGKKSTGSLLFGNGGTGNGQNVLDEGTGTVKDSF</sequence>
<dbReference type="InterPro" id="IPR006311">
    <property type="entry name" value="TAT_signal"/>
</dbReference>
<dbReference type="InterPro" id="IPR024535">
    <property type="entry name" value="RHGA/B-epi-like_pectate_lyase"/>
</dbReference>
<dbReference type="PROSITE" id="PS51318">
    <property type="entry name" value="TAT"/>
    <property type="match status" value="1"/>
</dbReference>
<organism evidence="6 7">
    <name type="scientific">Paenibacillus chitinolyticus</name>
    <dbReference type="NCBI Taxonomy" id="79263"/>
    <lineage>
        <taxon>Bacteria</taxon>
        <taxon>Bacillati</taxon>
        <taxon>Bacillota</taxon>
        <taxon>Bacilli</taxon>
        <taxon>Bacillales</taxon>
        <taxon>Paenibacillaceae</taxon>
        <taxon>Paenibacillus</taxon>
    </lineage>
</organism>
<dbReference type="EMBL" id="CP026520">
    <property type="protein sequence ID" value="QAV18368.1"/>
    <property type="molecule type" value="Genomic_DNA"/>
</dbReference>
<dbReference type="Gene3D" id="2.160.20.10">
    <property type="entry name" value="Single-stranded right-handed beta-helix, Pectin lyase-like"/>
    <property type="match status" value="1"/>
</dbReference>
<dbReference type="AlphaFoldDB" id="A0A410WVE1"/>
<protein>
    <submittedName>
        <fullName evidence="5">Right-handed parallel beta-helix repeat-containing protein</fullName>
    </submittedName>
    <submittedName>
        <fullName evidence="6">Tat pathway signal protein</fullName>
    </submittedName>
</protein>
<keyword evidence="2" id="KW-0732">Signal</keyword>
<feature type="region of interest" description="Disordered" evidence="1">
    <location>
        <begin position="408"/>
        <end position="427"/>
    </location>
</feature>
<dbReference type="Pfam" id="PF05048">
    <property type="entry name" value="NosD"/>
    <property type="match status" value="1"/>
</dbReference>
<feature type="signal peptide" evidence="2">
    <location>
        <begin position="1"/>
        <end position="24"/>
    </location>
</feature>
<dbReference type="SMART" id="SM00710">
    <property type="entry name" value="PbH1"/>
    <property type="match status" value="8"/>
</dbReference>
<dbReference type="PANTHER" id="PTHR36453">
    <property type="entry name" value="SECRETED PROTEIN-RELATED"/>
    <property type="match status" value="1"/>
</dbReference>
<dbReference type="RefSeq" id="WP_042228373.1">
    <property type="nucleotide sequence ID" value="NZ_CP026520.1"/>
</dbReference>
<feature type="domain" description="Rhamnogalacturonase A/B/Epimerase-like pectate lyase" evidence="4">
    <location>
        <begin position="42"/>
        <end position="229"/>
    </location>
</feature>
<feature type="chain" id="PRO_5038676669" evidence="2">
    <location>
        <begin position="25"/>
        <end position="427"/>
    </location>
</feature>
<accession>A0A410WVE1</accession>
<dbReference type="Proteomes" id="UP001527202">
    <property type="component" value="Unassembled WGS sequence"/>
</dbReference>
<evidence type="ECO:0000313" key="7">
    <source>
        <dbReference type="Proteomes" id="UP000288943"/>
    </source>
</evidence>
<dbReference type="KEGG" id="pchi:PC41400_12080"/>
<name>A0A410WVE1_9BACL</name>
<dbReference type="InterPro" id="IPR006626">
    <property type="entry name" value="PbH1"/>
</dbReference>
<keyword evidence="8" id="KW-1185">Reference proteome</keyword>
<evidence type="ECO:0000256" key="2">
    <source>
        <dbReference type="SAM" id="SignalP"/>
    </source>
</evidence>
<dbReference type="OrthoDB" id="2496562at2"/>
<dbReference type="EMBL" id="JAMDMJ010000001">
    <property type="protein sequence ID" value="MCY9594382.1"/>
    <property type="molecule type" value="Genomic_DNA"/>
</dbReference>
<feature type="domain" description="Periplasmic copper-binding protein NosD beta helix" evidence="3">
    <location>
        <begin position="261"/>
        <end position="421"/>
    </location>
</feature>
<dbReference type="InterPro" id="IPR012334">
    <property type="entry name" value="Pectin_lyas_fold"/>
</dbReference>
<dbReference type="InterPro" id="IPR007742">
    <property type="entry name" value="NosD_dom"/>
</dbReference>
<dbReference type="Proteomes" id="UP000288943">
    <property type="component" value="Chromosome"/>
</dbReference>
<evidence type="ECO:0000313" key="8">
    <source>
        <dbReference type="Proteomes" id="UP001527202"/>
    </source>
</evidence>
<reference evidence="5 8" key="2">
    <citation type="submission" date="2022-05" db="EMBL/GenBank/DDBJ databases">
        <title>Genome Sequencing of Bee-Associated Microbes.</title>
        <authorList>
            <person name="Dunlap C."/>
        </authorList>
    </citation>
    <scope>NUCLEOTIDE SEQUENCE [LARGE SCALE GENOMIC DNA]</scope>
    <source>
        <strain evidence="5 8">NRRL B-23120</strain>
    </source>
</reference>
<dbReference type="NCBIfam" id="TIGR01409">
    <property type="entry name" value="TAT_signal_seq"/>
    <property type="match status" value="1"/>
</dbReference>
<gene>
    <name evidence="5" type="ORF">M5X16_01135</name>
    <name evidence="6" type="ORF">PC41400_12080</name>
</gene>
<evidence type="ECO:0000259" key="3">
    <source>
        <dbReference type="Pfam" id="PF05048"/>
    </source>
</evidence>
<reference evidence="6 7" key="1">
    <citation type="submission" date="2018-01" db="EMBL/GenBank/DDBJ databases">
        <title>The whole genome sequencing and assembly of Paenibacillus chitinolyticus KCCM 41400 strain.</title>
        <authorList>
            <person name="Kim J.-Y."/>
            <person name="Park M.-K."/>
            <person name="Lee Y.-J."/>
            <person name="Yi H."/>
            <person name="Bahn Y.-S."/>
            <person name="Kim J.F."/>
            <person name="Lee D.-W."/>
        </authorList>
    </citation>
    <scope>NUCLEOTIDE SEQUENCE [LARGE SCALE GENOMIC DNA]</scope>
    <source>
        <strain evidence="6 7">KCCM 41400</strain>
    </source>
</reference>
<evidence type="ECO:0000259" key="4">
    <source>
        <dbReference type="Pfam" id="PF12708"/>
    </source>
</evidence>
<proteinExistence type="predicted"/>
<dbReference type="GeneID" id="95375548"/>
<dbReference type="InterPro" id="IPR019546">
    <property type="entry name" value="TAT_signal_bac_arc"/>
</dbReference>
<dbReference type="PANTHER" id="PTHR36453:SF1">
    <property type="entry name" value="RIGHT HANDED BETA HELIX DOMAIN-CONTAINING PROTEIN"/>
    <property type="match status" value="1"/>
</dbReference>